<dbReference type="AlphaFoldDB" id="A0A076E693"/>
<reference evidence="14" key="1">
    <citation type="journal article" date="2014" name="Immunogenetics">
        <title>Convergent evolution of IL-6 in two leporids (Oryctolagus and Pentalagus) originated an extended protein.</title>
        <authorList>
            <person name="Neves F."/>
            <person name="Abrantes J."/>
            <person name="Pinheiro A."/>
            <person name="Almeida T."/>
            <person name="Costa P.P."/>
            <person name="Esteves P.J."/>
        </authorList>
    </citation>
    <scope>NUCLEOTIDE SEQUENCE</scope>
    <source>
        <strain evidence="14">2</strain>
    </source>
</reference>
<evidence type="ECO:0000256" key="13">
    <source>
        <dbReference type="SAM" id="SignalP"/>
    </source>
</evidence>
<keyword evidence="4" id="KW-0011">Acute phase</keyword>
<comment type="function">
    <text evidence="9">Cytokine with a wide variety of biological functions in immunity, tissue regeneration, and metabolism. Binds to IL6R, then the complex associates to the signaling subunit IL6ST/gp130 to trigger the intracellular IL6-signaling pathway. The interaction with the membrane-bound IL6R and IL6ST stimulates 'classic signaling', whereas the binding of IL6 and soluble IL6R to IL6ST stimulates 'trans-signaling'. Alternatively, 'cluster signaling' occurs when membrane-bound IL6:IL6R complexes on transmitter cells activate IL6ST receptors on neighboring receiver cells.</text>
</comment>
<keyword evidence="5" id="KW-0202">Cytokine</keyword>
<dbReference type="PROSITE" id="PS00254">
    <property type="entry name" value="INTERLEUKIN_6"/>
    <property type="match status" value="1"/>
</dbReference>
<keyword evidence="13" id="KW-0732">Signal</keyword>
<comment type="subcellular location">
    <subcellularLocation>
        <location evidence="1">Secreted</location>
    </subcellularLocation>
</comment>
<dbReference type="GO" id="GO:0005615">
    <property type="term" value="C:extracellular space"/>
    <property type="evidence" value="ECO:0007669"/>
    <property type="project" value="UniProtKB-KW"/>
</dbReference>
<feature type="disulfide bond" evidence="11">
    <location>
        <begin position="101"/>
        <end position="111"/>
    </location>
</feature>
<evidence type="ECO:0000256" key="11">
    <source>
        <dbReference type="PIRSR" id="PIRSR001935-1"/>
    </source>
</evidence>
<evidence type="ECO:0000256" key="4">
    <source>
        <dbReference type="ARBA" id="ARBA00022486"/>
    </source>
</evidence>
<dbReference type="GO" id="GO:0008083">
    <property type="term" value="F:growth factor activity"/>
    <property type="evidence" value="ECO:0007669"/>
    <property type="project" value="UniProtKB-KW"/>
</dbReference>
<feature type="disulfide bond" evidence="11">
    <location>
        <begin position="72"/>
        <end position="78"/>
    </location>
</feature>
<dbReference type="InterPro" id="IPR009079">
    <property type="entry name" value="4_helix_cytokine-like_core"/>
</dbReference>
<organism evidence="14">
    <name type="scientific">Oryctolagus cuniculus algirus</name>
    <dbReference type="NCBI Taxonomy" id="230741"/>
    <lineage>
        <taxon>Eukaryota</taxon>
        <taxon>Metazoa</taxon>
        <taxon>Chordata</taxon>
        <taxon>Craniata</taxon>
        <taxon>Vertebrata</taxon>
        <taxon>Euteleostomi</taxon>
        <taxon>Mammalia</taxon>
        <taxon>Eutheria</taxon>
        <taxon>Euarchontoglires</taxon>
        <taxon>Glires</taxon>
        <taxon>Lagomorpha</taxon>
        <taxon>Leporidae</taxon>
        <taxon>Oryctolagus</taxon>
    </lineage>
</organism>
<evidence type="ECO:0000256" key="2">
    <source>
        <dbReference type="ARBA" id="ARBA00007432"/>
    </source>
</evidence>
<dbReference type="InterPro" id="IPR003574">
    <property type="entry name" value="IL-6-like"/>
</dbReference>
<dbReference type="SUPFAM" id="SSF47266">
    <property type="entry name" value="4-helical cytokines"/>
    <property type="match status" value="1"/>
</dbReference>
<feature type="chain" id="PRO_5001711371" description="Interleukin-6" evidence="13">
    <location>
        <begin position="27"/>
        <end position="241"/>
    </location>
</feature>
<evidence type="ECO:0000256" key="5">
    <source>
        <dbReference type="ARBA" id="ARBA00022514"/>
    </source>
</evidence>
<keyword evidence="6" id="KW-0964">Secreted</keyword>
<dbReference type="PRINTS" id="PR00434">
    <property type="entry name" value="INTERLEUKIN6"/>
</dbReference>
<evidence type="ECO:0000256" key="10">
    <source>
        <dbReference type="ARBA" id="ARBA00023468"/>
    </source>
</evidence>
<dbReference type="GO" id="GO:0005125">
    <property type="term" value="F:cytokine activity"/>
    <property type="evidence" value="ECO:0007669"/>
    <property type="project" value="UniProtKB-KW"/>
</dbReference>
<dbReference type="InterPro" id="IPR030473">
    <property type="entry name" value="IL6/GCSF/MGF_CS"/>
</dbReference>
<dbReference type="InterPro" id="IPR030474">
    <property type="entry name" value="IL-6/GCSF/MGF"/>
</dbReference>
<sequence length="241" mass="26989">MNSFTSALRPGPLGCSLALLLVVATAFPTSAPVREDSNTKASPDKTLTPPGRTIESIRSILETIKELRKEMCDHDVNCMNRKEALAEVNLHLPRLIEEDGCFPPAVNNETCLLRITSGLMEFRMYLEHLQAKFRSDEENTRVSVVLKNIQHLIKTLRPKVKNLNEEATLKPAVAVSLMENLQQKNQWLKTTTIHFILRGLTNFLEFTLRAVDLMECGCPCLRNFMGSASHGQNTPSCPLDT</sequence>
<evidence type="ECO:0000256" key="8">
    <source>
        <dbReference type="ARBA" id="ARBA00023157"/>
    </source>
</evidence>
<evidence type="ECO:0000256" key="12">
    <source>
        <dbReference type="SAM" id="MobiDB-lite"/>
    </source>
</evidence>
<dbReference type="GO" id="GO:0051240">
    <property type="term" value="P:positive regulation of multicellular organismal process"/>
    <property type="evidence" value="ECO:0007669"/>
    <property type="project" value="UniProtKB-ARBA"/>
</dbReference>
<evidence type="ECO:0000256" key="6">
    <source>
        <dbReference type="ARBA" id="ARBA00022525"/>
    </source>
</evidence>
<dbReference type="GO" id="GO:0006955">
    <property type="term" value="P:immune response"/>
    <property type="evidence" value="ECO:0007669"/>
    <property type="project" value="InterPro"/>
</dbReference>
<evidence type="ECO:0000256" key="1">
    <source>
        <dbReference type="ARBA" id="ARBA00004613"/>
    </source>
</evidence>
<protein>
    <recommendedName>
        <fullName evidence="3">Interleukin-6</fullName>
    </recommendedName>
</protein>
<name>A0A076E693_RABIT</name>
<feature type="signal peptide" evidence="13">
    <location>
        <begin position="1"/>
        <end position="26"/>
    </location>
</feature>
<dbReference type="GO" id="GO:0030154">
    <property type="term" value="P:cell differentiation"/>
    <property type="evidence" value="ECO:0007669"/>
    <property type="project" value="InterPro"/>
</dbReference>
<evidence type="ECO:0000256" key="9">
    <source>
        <dbReference type="ARBA" id="ARBA00023441"/>
    </source>
</evidence>
<dbReference type="PANTHER" id="PTHR48494:SF1">
    <property type="entry name" value="INTERLEUKIN-6"/>
    <property type="match status" value="1"/>
</dbReference>
<keyword evidence="7" id="KW-0339">Growth factor</keyword>
<dbReference type="PANTHER" id="PTHR48494">
    <property type="entry name" value="INTERLEUKIN-6"/>
    <property type="match status" value="1"/>
</dbReference>
<dbReference type="PIRSF" id="PIRSF001935">
    <property type="entry name" value="IL6_MGF_GCSF"/>
    <property type="match status" value="1"/>
</dbReference>
<dbReference type="GO" id="GO:0046427">
    <property type="term" value="P:positive regulation of receptor signaling pathway via JAK-STAT"/>
    <property type="evidence" value="ECO:0007669"/>
    <property type="project" value="TreeGrafter"/>
</dbReference>
<gene>
    <name evidence="14" type="primary">IL6</name>
</gene>
<proteinExistence type="evidence at transcript level"/>
<dbReference type="GO" id="GO:0005138">
    <property type="term" value="F:interleukin-6 receptor binding"/>
    <property type="evidence" value="ECO:0007669"/>
    <property type="project" value="InterPro"/>
</dbReference>
<evidence type="ECO:0000256" key="3">
    <source>
        <dbReference type="ARBA" id="ARBA00019464"/>
    </source>
</evidence>
<comment type="similarity">
    <text evidence="2">Belongs to the IL-6 superfamily.</text>
</comment>
<dbReference type="EMBL" id="KJ939515">
    <property type="protein sequence ID" value="AII00605.1"/>
    <property type="molecule type" value="mRNA"/>
</dbReference>
<evidence type="ECO:0000256" key="7">
    <source>
        <dbReference type="ARBA" id="ARBA00023030"/>
    </source>
</evidence>
<dbReference type="SMART" id="SM00126">
    <property type="entry name" value="IL6"/>
    <property type="match status" value="1"/>
</dbReference>
<dbReference type="GO" id="GO:0005896">
    <property type="term" value="C:interleukin-6 receptor complex"/>
    <property type="evidence" value="ECO:0007669"/>
    <property type="project" value="TreeGrafter"/>
</dbReference>
<feature type="region of interest" description="Disordered" evidence="12">
    <location>
        <begin position="32"/>
        <end position="51"/>
    </location>
</feature>
<evidence type="ECO:0000313" key="14">
    <source>
        <dbReference type="EMBL" id="AII00605.1"/>
    </source>
</evidence>
<comment type="subunit">
    <text evidence="10">Component of a hexamer of two molecules each of IL6, IL6R and IL6ST; first binds to IL6R to associate with the signaling subunit IL6ST. Interacts with IL6R (via the N-terminal ectodomain); this interaction may be affected by IL6R-binding with SORL1, hence decreasing IL6 cis signaling. Interacts with SORL1 (via the N-terminal ectodomain); this interaction leads to IL6 internalization and lysosomal degradation. May form a trimeric complex with the soluble SORL1 ectodomain and soluble IL6R receptor; this interaction might stabilize circulating IL6, hence promoting IL6 trans signaling.</text>
</comment>
<keyword evidence="8 11" id="KW-1015">Disulfide bond</keyword>
<dbReference type="GO" id="GO:0006953">
    <property type="term" value="P:acute-phase response"/>
    <property type="evidence" value="ECO:0007669"/>
    <property type="project" value="UniProtKB-KW"/>
</dbReference>
<dbReference type="Pfam" id="PF00489">
    <property type="entry name" value="IL6"/>
    <property type="match status" value="1"/>
</dbReference>
<dbReference type="Gene3D" id="1.20.1250.10">
    <property type="match status" value="1"/>
</dbReference>
<dbReference type="PRINTS" id="PR00433">
    <property type="entry name" value="IL6GCSFMGF"/>
</dbReference>
<accession>A0A076E693</accession>